<reference evidence="1" key="1">
    <citation type="journal article" date="2015" name="Nature">
        <title>Complex archaea that bridge the gap between prokaryotes and eukaryotes.</title>
        <authorList>
            <person name="Spang A."/>
            <person name="Saw J.H."/>
            <person name="Jorgensen S.L."/>
            <person name="Zaremba-Niedzwiedzka K."/>
            <person name="Martijn J."/>
            <person name="Lind A.E."/>
            <person name="van Eijk R."/>
            <person name="Schleper C."/>
            <person name="Guy L."/>
            <person name="Ettema T.J."/>
        </authorList>
    </citation>
    <scope>NUCLEOTIDE SEQUENCE</scope>
</reference>
<name>A0A0F9M8C0_9ZZZZ</name>
<dbReference type="EMBL" id="LAZR01005199">
    <property type="protein sequence ID" value="KKN01969.1"/>
    <property type="molecule type" value="Genomic_DNA"/>
</dbReference>
<gene>
    <name evidence="1" type="ORF">LCGC14_1122360</name>
</gene>
<organism evidence="1">
    <name type="scientific">marine sediment metagenome</name>
    <dbReference type="NCBI Taxonomy" id="412755"/>
    <lineage>
        <taxon>unclassified sequences</taxon>
        <taxon>metagenomes</taxon>
        <taxon>ecological metagenomes</taxon>
    </lineage>
</organism>
<comment type="caution">
    <text evidence="1">The sequence shown here is derived from an EMBL/GenBank/DDBJ whole genome shotgun (WGS) entry which is preliminary data.</text>
</comment>
<evidence type="ECO:0000313" key="1">
    <source>
        <dbReference type="EMBL" id="KKN01969.1"/>
    </source>
</evidence>
<protein>
    <submittedName>
        <fullName evidence="1">Uncharacterized protein</fullName>
    </submittedName>
</protein>
<accession>A0A0F9M8C0</accession>
<sequence>MTLIRDINNILEYGRKTTSYKYATLLSIFDFITEYPSEQPINNLHFIPIVYLARQFIFYYYPFSFHNFYQASLATDKSLKVLNYIDEFKIKIRSSSNIKDKFYQKIGTLKEGGVFWLNRLYELPDLLTESHVQLLWKIRQRILLQPLNYLHNVNGEIIRFFGILNSDLPFKSSYNEHREQAVKQKQSSSISWSKMLQYDKTSLIIDDLTYQELARYRFWTKDVILKAWFNYCLEGESKRNNSTNVEILLYKLLGYLYNSDLSRDPSLIAHYGDLYEEIGASRSIYTGNLFNSRAEYHIDHLLPWLYYPINRFWNLYPSEPSINIKKSSNIPEWTESLEENIRTHIQICLSNKEHPLIHNDLKYYYYNIFKNRDMNVIDRENALLEEEIISFIRSERKKLLEIVPGRIFKFAPLDNNEGDFNP</sequence>
<proteinExistence type="predicted"/>
<dbReference type="AlphaFoldDB" id="A0A0F9M8C0"/>